<dbReference type="EMBL" id="CP141059">
    <property type="protein sequence ID" value="WQQ26119.1"/>
    <property type="molecule type" value="Genomic_DNA"/>
</dbReference>
<evidence type="ECO:0000313" key="2">
    <source>
        <dbReference type="EMBL" id="WQQ26119.1"/>
    </source>
</evidence>
<dbReference type="Gene3D" id="3.10.450.50">
    <property type="match status" value="1"/>
</dbReference>
<dbReference type="RefSeq" id="WP_322454758.1">
    <property type="nucleotide sequence ID" value="NZ_CP141059.1"/>
</dbReference>
<proteinExistence type="predicted"/>
<organism evidence="2 3">
    <name type="scientific">Nocardioides bizhenqiangii</name>
    <dbReference type="NCBI Taxonomy" id="3095076"/>
    <lineage>
        <taxon>Bacteria</taxon>
        <taxon>Bacillati</taxon>
        <taxon>Actinomycetota</taxon>
        <taxon>Actinomycetes</taxon>
        <taxon>Propionibacteriales</taxon>
        <taxon>Nocardioidaceae</taxon>
        <taxon>Nocardioides</taxon>
    </lineage>
</organism>
<dbReference type="Pfam" id="PF13577">
    <property type="entry name" value="SnoaL_4"/>
    <property type="match status" value="1"/>
</dbReference>
<keyword evidence="3" id="KW-1185">Reference proteome</keyword>
<accession>A0ABZ0ZQJ7</accession>
<sequence>MDPIDLAELSDRTAINDALIRYTIAIDTGEFDRLDTVFTPDAQIDYSESGGTVGTFADVKPWLAENLPAFSTKRMHTLGQVAISFANTRDEARVTAYFHNPMLVPDGRAGAGGERLVEVGGLYHHTFTRTDAGWRSRRLHEQVVWTRGF</sequence>
<dbReference type="InterPro" id="IPR037401">
    <property type="entry name" value="SnoaL-like"/>
</dbReference>
<gene>
    <name evidence="2" type="ORF">SHK19_19415</name>
</gene>
<dbReference type="Proteomes" id="UP001327225">
    <property type="component" value="Chromosome"/>
</dbReference>
<feature type="domain" description="SnoaL-like" evidence="1">
    <location>
        <begin position="8"/>
        <end position="139"/>
    </location>
</feature>
<reference evidence="3" key="1">
    <citation type="submission" date="2023-12" db="EMBL/GenBank/DDBJ databases">
        <title>Novel species in genus Nocardioides.</title>
        <authorList>
            <person name="Zhou H."/>
        </authorList>
    </citation>
    <scope>NUCLEOTIDE SEQUENCE [LARGE SCALE GENOMIC DNA]</scope>
    <source>
        <strain evidence="3">HM61</strain>
    </source>
</reference>
<dbReference type="InterPro" id="IPR032710">
    <property type="entry name" value="NTF2-like_dom_sf"/>
</dbReference>
<evidence type="ECO:0000313" key="3">
    <source>
        <dbReference type="Proteomes" id="UP001327225"/>
    </source>
</evidence>
<name>A0ABZ0ZQJ7_9ACTN</name>
<protein>
    <submittedName>
        <fullName evidence="2">Nuclear transport factor 2 family protein</fullName>
    </submittedName>
</protein>
<dbReference type="SUPFAM" id="SSF54427">
    <property type="entry name" value="NTF2-like"/>
    <property type="match status" value="1"/>
</dbReference>
<evidence type="ECO:0000259" key="1">
    <source>
        <dbReference type="Pfam" id="PF13577"/>
    </source>
</evidence>